<dbReference type="EMBL" id="CP013355">
    <property type="protein sequence ID" value="AMC10470.1"/>
    <property type="molecule type" value="Genomic_DNA"/>
</dbReference>
<proteinExistence type="predicted"/>
<evidence type="ECO:0000259" key="1">
    <source>
        <dbReference type="SMART" id="SM01235"/>
    </source>
</evidence>
<dbReference type="AlphaFoldDB" id="A0A0X8G5L8"/>
<keyword evidence="3" id="KW-1185">Reference proteome</keyword>
<dbReference type="SMART" id="SM01235">
    <property type="entry name" value="Haem_bd"/>
    <property type="match status" value="1"/>
</dbReference>
<reference evidence="3" key="1">
    <citation type="submission" date="2015-12" db="EMBL/GenBank/DDBJ databases">
        <title>Complete genome sequence of Lutibacter profundus strain LP1.</title>
        <authorList>
            <person name="Wissuwa J."/>
            <person name="Le Moine Bauer S."/>
            <person name="Stokke R."/>
            <person name="Dahle H."/>
            <person name="Steen I.H."/>
        </authorList>
    </citation>
    <scope>NUCLEOTIDE SEQUENCE [LARGE SCALE GENOMIC DNA]</scope>
    <source>
        <strain evidence="3">LP1</strain>
    </source>
</reference>
<dbReference type="InterPro" id="IPR025992">
    <property type="entry name" value="Haem-bd"/>
</dbReference>
<dbReference type="Proteomes" id="UP000059672">
    <property type="component" value="Chromosome"/>
</dbReference>
<dbReference type="KEGG" id="lut:Lupro_04030"/>
<reference evidence="2 3" key="2">
    <citation type="journal article" date="2016" name="Int. J. Syst. Evol. Microbiol.">
        <title>Lutibacter profundi sp. nov., isolated from a deep-sea hydrothermal system on the Arctic Mid-Ocean Ridge and emended description of the genus Lutibacter.</title>
        <authorList>
            <person name="Le Moine Bauer S."/>
            <person name="Roalkvam I."/>
            <person name="Steen I.H."/>
            <person name="Dahle H."/>
        </authorList>
    </citation>
    <scope>NUCLEOTIDE SEQUENCE [LARGE SCALE GENOMIC DNA]</scope>
    <source>
        <strain evidence="2 3">LP1</strain>
    </source>
</reference>
<accession>A0A0X8G5L8</accession>
<protein>
    <recommendedName>
        <fullName evidence="1">Haem-binding domain-containing protein</fullName>
    </recommendedName>
</protein>
<gene>
    <name evidence="2" type="ORF">Lupro_04030</name>
</gene>
<dbReference type="OrthoDB" id="196738at2"/>
<feature type="domain" description="Haem-binding" evidence="1">
    <location>
        <begin position="9"/>
        <end position="143"/>
    </location>
</feature>
<organism evidence="2 3">
    <name type="scientific">Lutibacter profundi</name>
    <dbReference type="NCBI Taxonomy" id="1622118"/>
    <lineage>
        <taxon>Bacteria</taxon>
        <taxon>Pseudomonadati</taxon>
        <taxon>Bacteroidota</taxon>
        <taxon>Flavobacteriia</taxon>
        <taxon>Flavobacteriales</taxon>
        <taxon>Flavobacteriaceae</taxon>
        <taxon>Lutibacter</taxon>
    </lineage>
</organism>
<dbReference type="STRING" id="1622118.Lupro_04030"/>
<evidence type="ECO:0000313" key="3">
    <source>
        <dbReference type="Proteomes" id="UP000059672"/>
    </source>
</evidence>
<evidence type="ECO:0000313" key="2">
    <source>
        <dbReference type="EMBL" id="AMC10470.1"/>
    </source>
</evidence>
<sequence>MKKILLGIIAVLVLIQFIKPQKNNSKDYTNDITTELQIPDEVQQLIKTSCADCHSNSTVYPWYNKIAPFSWYLAQHINEAKEHLNFSEWTTYNKDQKNHIVKELKEVIKNREMPLTSYLLIHENAALNESQNKLFLDWINTIEKY</sequence>
<dbReference type="Pfam" id="PF14376">
    <property type="entry name" value="Haem_bd"/>
    <property type="match status" value="1"/>
</dbReference>
<dbReference type="RefSeq" id="WP_068206526.1">
    <property type="nucleotide sequence ID" value="NZ_CP013355.1"/>
</dbReference>
<name>A0A0X8G5L8_9FLAO</name>